<dbReference type="GeneID" id="110783479"/>
<dbReference type="Gene3D" id="1.25.40.10">
    <property type="entry name" value="Tetratricopeptide repeat domain"/>
    <property type="match status" value="2"/>
</dbReference>
<accession>A0A9R0I8N5</accession>
<dbReference type="Proteomes" id="UP000813463">
    <property type="component" value="Chromosome 2"/>
</dbReference>
<reference evidence="4" key="2">
    <citation type="submission" date="2025-08" db="UniProtKB">
        <authorList>
            <consortium name="RefSeq"/>
        </authorList>
    </citation>
    <scope>IDENTIFICATION</scope>
    <source>
        <tissue evidence="4">Leaf</tissue>
    </source>
</reference>
<evidence type="ECO:0000256" key="2">
    <source>
        <dbReference type="PROSITE-ProRule" id="PRU00339"/>
    </source>
</evidence>
<evidence type="ECO:0000313" key="4">
    <source>
        <dbReference type="RefSeq" id="XP_021843544.1"/>
    </source>
</evidence>
<proteinExistence type="inferred from homology"/>
<gene>
    <name evidence="4" type="primary">LOC110783479</name>
</gene>
<dbReference type="PANTHER" id="PTHR21405">
    <property type="entry name" value="CDNA SEQUENCE BC021608"/>
    <property type="match status" value="1"/>
</dbReference>
<dbReference type="Pfam" id="PF13432">
    <property type="entry name" value="TPR_16"/>
    <property type="match status" value="1"/>
</dbReference>
<dbReference type="KEGG" id="soe:110783479"/>
<dbReference type="InterPro" id="IPR038906">
    <property type="entry name" value="TTC36"/>
</dbReference>
<dbReference type="OrthoDB" id="1893133at2759"/>
<protein>
    <submittedName>
        <fullName evidence="4">Uncharacterized protein</fullName>
    </submittedName>
</protein>
<evidence type="ECO:0000256" key="1">
    <source>
        <dbReference type="ARBA" id="ARBA00006995"/>
    </source>
</evidence>
<dbReference type="RefSeq" id="XP_021843544.1">
    <property type="nucleotide sequence ID" value="XM_021987852.1"/>
</dbReference>
<dbReference type="PROSITE" id="PS50005">
    <property type="entry name" value="TPR"/>
    <property type="match status" value="1"/>
</dbReference>
<dbReference type="AlphaFoldDB" id="A0A9R0I8N5"/>
<sequence>MSSMWWDISLQALIFLVSILTYLWTNNIPQKLFTRYHSYRNRNKHQARRHFVKAADHLAKSKYSSAVTEADAAVLLDPTDAANHILKALALELQGFKTSALDALNVALSPLAVASLEKEEKADAMAKRAGLRMEVSRLARVESDGVDKEVWGGAERELREAVELKRESGRAWCLLAECCEGLGKREEAVEAFEEAVRVAPDSVVARNGLERLKLVE</sequence>
<name>A0A9R0I8N5_SPIOL</name>
<dbReference type="SMART" id="SM00028">
    <property type="entry name" value="TPR"/>
    <property type="match status" value="2"/>
</dbReference>
<reference evidence="3" key="1">
    <citation type="journal article" date="2021" name="Nat. Commun.">
        <title>Genomic analyses provide insights into spinach domestication and the genetic basis of agronomic traits.</title>
        <authorList>
            <person name="Cai X."/>
            <person name="Sun X."/>
            <person name="Xu C."/>
            <person name="Sun H."/>
            <person name="Wang X."/>
            <person name="Ge C."/>
            <person name="Zhang Z."/>
            <person name="Wang Q."/>
            <person name="Fei Z."/>
            <person name="Jiao C."/>
            <person name="Wang Q."/>
        </authorList>
    </citation>
    <scope>NUCLEOTIDE SEQUENCE [LARGE SCALE GENOMIC DNA]</scope>
    <source>
        <strain evidence="3">cv. Varoflay</strain>
    </source>
</reference>
<dbReference type="InterPro" id="IPR011990">
    <property type="entry name" value="TPR-like_helical_dom_sf"/>
</dbReference>
<keyword evidence="2" id="KW-0802">TPR repeat</keyword>
<organism evidence="3 4">
    <name type="scientific">Spinacia oleracea</name>
    <name type="common">Spinach</name>
    <dbReference type="NCBI Taxonomy" id="3562"/>
    <lineage>
        <taxon>Eukaryota</taxon>
        <taxon>Viridiplantae</taxon>
        <taxon>Streptophyta</taxon>
        <taxon>Embryophyta</taxon>
        <taxon>Tracheophyta</taxon>
        <taxon>Spermatophyta</taxon>
        <taxon>Magnoliopsida</taxon>
        <taxon>eudicotyledons</taxon>
        <taxon>Gunneridae</taxon>
        <taxon>Pentapetalae</taxon>
        <taxon>Caryophyllales</taxon>
        <taxon>Chenopodiaceae</taxon>
        <taxon>Chenopodioideae</taxon>
        <taxon>Anserineae</taxon>
        <taxon>Spinacia</taxon>
    </lineage>
</organism>
<feature type="repeat" description="TPR" evidence="2">
    <location>
        <begin position="169"/>
        <end position="202"/>
    </location>
</feature>
<dbReference type="PANTHER" id="PTHR21405:SF0">
    <property type="entry name" value="TETRATRICOPEPTIDE REPEAT PROTEIN 36"/>
    <property type="match status" value="1"/>
</dbReference>
<dbReference type="Pfam" id="PF13181">
    <property type="entry name" value="TPR_8"/>
    <property type="match status" value="1"/>
</dbReference>
<evidence type="ECO:0000313" key="3">
    <source>
        <dbReference type="Proteomes" id="UP000813463"/>
    </source>
</evidence>
<comment type="similarity">
    <text evidence="1">Belongs to the TTC36 family.</text>
</comment>
<dbReference type="InterPro" id="IPR019734">
    <property type="entry name" value="TPR_rpt"/>
</dbReference>
<keyword evidence="3" id="KW-1185">Reference proteome</keyword>
<dbReference type="SUPFAM" id="SSF48452">
    <property type="entry name" value="TPR-like"/>
    <property type="match status" value="1"/>
</dbReference>